<dbReference type="AlphaFoldDB" id="A0A165CKL1"/>
<keyword evidence="3" id="KW-1185">Reference proteome</keyword>
<reference evidence="2 3" key="1">
    <citation type="journal article" date="2016" name="Mol. Biol. Evol.">
        <title>Comparative Genomics of Early-Diverging Mushroom-Forming Fungi Provides Insights into the Origins of Lignocellulose Decay Capabilities.</title>
        <authorList>
            <person name="Nagy L.G."/>
            <person name="Riley R."/>
            <person name="Tritt A."/>
            <person name="Adam C."/>
            <person name="Daum C."/>
            <person name="Floudas D."/>
            <person name="Sun H."/>
            <person name="Yadav J.S."/>
            <person name="Pangilinan J."/>
            <person name="Larsson K.H."/>
            <person name="Matsuura K."/>
            <person name="Barry K."/>
            <person name="Labutti K."/>
            <person name="Kuo R."/>
            <person name="Ohm R.A."/>
            <person name="Bhattacharya S.S."/>
            <person name="Shirouzu T."/>
            <person name="Yoshinaga Y."/>
            <person name="Martin F.M."/>
            <person name="Grigoriev I.V."/>
            <person name="Hibbett D.S."/>
        </authorList>
    </citation>
    <scope>NUCLEOTIDE SEQUENCE [LARGE SCALE GENOMIC DNA]</scope>
    <source>
        <strain evidence="2 3">HHB12029</strain>
    </source>
</reference>
<evidence type="ECO:0000313" key="2">
    <source>
        <dbReference type="EMBL" id="KZV82641.1"/>
    </source>
</evidence>
<feature type="region of interest" description="Disordered" evidence="1">
    <location>
        <begin position="172"/>
        <end position="194"/>
    </location>
</feature>
<sequence>MCAVQVVEYVEQRQLANVRRRKVRCSSISLCIVGLSNGDLVRNESYLLHSALPSAKLGAWCRRFGQSFAAQQVHTLAEDPDHSSLCCVLFVRHTLRLSGQLTLLFDLSVDTSLVAPAYWTAVSLAESLILLRATPKTALPELANCSTIALSSECTLPCFGLSSLLRQTRRASRVAPDTPRSPPQHADSCPFDNA</sequence>
<dbReference type="Proteomes" id="UP000077266">
    <property type="component" value="Unassembled WGS sequence"/>
</dbReference>
<protein>
    <submittedName>
        <fullName evidence="2">Uncharacterized protein</fullName>
    </submittedName>
</protein>
<accession>A0A165CKL1</accession>
<evidence type="ECO:0000256" key="1">
    <source>
        <dbReference type="SAM" id="MobiDB-lite"/>
    </source>
</evidence>
<dbReference type="EMBL" id="KV426310">
    <property type="protein sequence ID" value="KZV82641.1"/>
    <property type="molecule type" value="Genomic_DNA"/>
</dbReference>
<gene>
    <name evidence="2" type="ORF">EXIGLDRAFT_336762</name>
</gene>
<organism evidence="2 3">
    <name type="scientific">Exidia glandulosa HHB12029</name>
    <dbReference type="NCBI Taxonomy" id="1314781"/>
    <lineage>
        <taxon>Eukaryota</taxon>
        <taxon>Fungi</taxon>
        <taxon>Dikarya</taxon>
        <taxon>Basidiomycota</taxon>
        <taxon>Agaricomycotina</taxon>
        <taxon>Agaricomycetes</taxon>
        <taxon>Auriculariales</taxon>
        <taxon>Exidiaceae</taxon>
        <taxon>Exidia</taxon>
    </lineage>
</organism>
<proteinExistence type="predicted"/>
<dbReference type="InParanoid" id="A0A165CKL1"/>
<evidence type="ECO:0000313" key="3">
    <source>
        <dbReference type="Proteomes" id="UP000077266"/>
    </source>
</evidence>
<name>A0A165CKL1_EXIGL</name>